<proteinExistence type="predicted"/>
<name>A0A0L6UDD9_9BASI</name>
<evidence type="ECO:0000313" key="1">
    <source>
        <dbReference type="EMBL" id="KNZ46558.1"/>
    </source>
</evidence>
<evidence type="ECO:0000313" key="2">
    <source>
        <dbReference type="Proteomes" id="UP000037035"/>
    </source>
</evidence>
<organism evidence="1 2">
    <name type="scientific">Puccinia sorghi</name>
    <dbReference type="NCBI Taxonomy" id="27349"/>
    <lineage>
        <taxon>Eukaryota</taxon>
        <taxon>Fungi</taxon>
        <taxon>Dikarya</taxon>
        <taxon>Basidiomycota</taxon>
        <taxon>Pucciniomycotina</taxon>
        <taxon>Pucciniomycetes</taxon>
        <taxon>Pucciniales</taxon>
        <taxon>Pucciniaceae</taxon>
        <taxon>Puccinia</taxon>
    </lineage>
</organism>
<accession>A0A0L6UDD9</accession>
<keyword evidence="2" id="KW-1185">Reference proteome</keyword>
<protein>
    <submittedName>
        <fullName evidence="1">Uncharacterized protein</fullName>
    </submittedName>
</protein>
<dbReference type="VEuPathDB" id="FungiDB:VP01_7162g1"/>
<reference evidence="1 2" key="1">
    <citation type="submission" date="2015-08" db="EMBL/GenBank/DDBJ databases">
        <title>Next Generation Sequencing and Analysis of the Genome of Puccinia sorghi L Schw, the Causal Agent of Maize Common Rust.</title>
        <authorList>
            <person name="Rochi L."/>
            <person name="Burguener G."/>
            <person name="Darino M."/>
            <person name="Turjanski A."/>
            <person name="Kreff E."/>
            <person name="Dieguez M.J."/>
            <person name="Sacco F."/>
        </authorList>
    </citation>
    <scope>NUCLEOTIDE SEQUENCE [LARGE SCALE GENOMIC DNA]</scope>
    <source>
        <strain evidence="1 2">RO10H11247</strain>
    </source>
</reference>
<sequence length="321" mass="37417">KQYLTARGTSTRFHPQYNLSAIQSLSESCFQQTFHMSWACFLNLLHLIEPDPVFYNQYQNPKQDNSFQDGYGTINLYTKQVIKEQVELSHVMQEEGFPGCIVFVYRTEIPLIQKPPINGNHYYDCKKRSCVIYFSLIRNSAQLFTNFHILLSTEAQFNSLLFVMSTINSNPIQPVIQDHAMIAIYSKTCRFLSLKNYLIKISSFWKTQLIQVISIRSQLIKGRNYLTIRMLISITTLNSNDLLEMRTQMRNCKEMKDTIMWISSCVVLINLLEDLKDQWNEIYEEDESYSAPVAEDDIYKSNDGIHGILHPITLAHFEESQ</sequence>
<feature type="non-terminal residue" evidence="1">
    <location>
        <position position="1"/>
    </location>
</feature>
<dbReference type="EMBL" id="LAVV01012564">
    <property type="protein sequence ID" value="KNZ46558.1"/>
    <property type="molecule type" value="Genomic_DNA"/>
</dbReference>
<dbReference type="OrthoDB" id="2507202at2759"/>
<dbReference type="Proteomes" id="UP000037035">
    <property type="component" value="Unassembled WGS sequence"/>
</dbReference>
<gene>
    <name evidence="1" type="ORF">VP01_7162g1</name>
</gene>
<comment type="caution">
    <text evidence="1">The sequence shown here is derived from an EMBL/GenBank/DDBJ whole genome shotgun (WGS) entry which is preliminary data.</text>
</comment>
<dbReference type="AlphaFoldDB" id="A0A0L6UDD9"/>